<evidence type="ECO:0000259" key="2">
    <source>
        <dbReference type="Pfam" id="PF07833"/>
    </source>
</evidence>
<feature type="signal peptide" evidence="1">
    <location>
        <begin position="1"/>
        <end position="28"/>
    </location>
</feature>
<feature type="domain" description="Copper amine oxidase-like N-terminal" evidence="2">
    <location>
        <begin position="89"/>
        <end position="198"/>
    </location>
</feature>
<dbReference type="SUPFAM" id="SSF55383">
    <property type="entry name" value="Copper amine oxidase, domain N"/>
    <property type="match status" value="1"/>
</dbReference>
<feature type="chain" id="PRO_5016077763" description="Copper amine oxidase-like N-terminal domain-containing protein" evidence="1">
    <location>
        <begin position="29"/>
        <end position="209"/>
    </location>
</feature>
<evidence type="ECO:0000313" key="4">
    <source>
        <dbReference type="Proteomes" id="UP000247476"/>
    </source>
</evidence>
<keyword evidence="4" id="KW-1185">Reference proteome</keyword>
<comment type="caution">
    <text evidence="3">The sequence shown here is derived from an EMBL/GenBank/DDBJ whole genome shotgun (WGS) entry which is preliminary data.</text>
</comment>
<keyword evidence="1" id="KW-0732">Signal</keyword>
<evidence type="ECO:0000313" key="3">
    <source>
        <dbReference type="EMBL" id="PYI52086.1"/>
    </source>
</evidence>
<sequence>MIDLKRNGLNYAALGLLLALAIGNTADAETERVFFWSDSVPRPSCYEGKDGEGRVLGISESGKKRDEDDSKWIIPTCEEAKKTWVVVKVNGNYLQVVAGTNAEPYIENGRTMIPLRAVADAFGFEIEWEPNGQKITLTKEKKKIVMHVGKAEMSVDGQPALFEEAVPTIKNDHTFLPARQLAEILGIQVEWDEANRTATFTAPAAATSP</sequence>
<dbReference type="Proteomes" id="UP000247476">
    <property type="component" value="Unassembled WGS sequence"/>
</dbReference>
<dbReference type="Pfam" id="PF07833">
    <property type="entry name" value="Cu_amine_oxidN1"/>
    <property type="match status" value="1"/>
</dbReference>
<dbReference type="InterPro" id="IPR012854">
    <property type="entry name" value="Cu_amine_oxidase-like_N"/>
</dbReference>
<protein>
    <recommendedName>
        <fullName evidence="2">Copper amine oxidase-like N-terminal domain-containing protein</fullName>
    </recommendedName>
</protein>
<name>A0A2V5KSP3_9BACL</name>
<dbReference type="AlphaFoldDB" id="A0A2V5KSP3"/>
<dbReference type="InterPro" id="IPR036582">
    <property type="entry name" value="Mao_N_sf"/>
</dbReference>
<dbReference type="EMBL" id="QJVJ01000010">
    <property type="protein sequence ID" value="PYI52086.1"/>
    <property type="molecule type" value="Genomic_DNA"/>
</dbReference>
<accession>A0A2V5KSP3</accession>
<evidence type="ECO:0000256" key="1">
    <source>
        <dbReference type="SAM" id="SignalP"/>
    </source>
</evidence>
<proteinExistence type="predicted"/>
<dbReference type="Gene3D" id="3.30.457.10">
    <property type="entry name" value="Copper amine oxidase-like, N-terminal domain"/>
    <property type="match status" value="1"/>
</dbReference>
<gene>
    <name evidence="3" type="ORF">DLM86_21625</name>
</gene>
<reference evidence="3 4" key="1">
    <citation type="submission" date="2018-05" db="EMBL/GenBank/DDBJ databases">
        <title>Paenibacillus flagellatus sp. nov., isolated from selenium mineral soil.</title>
        <authorList>
            <person name="Dai X."/>
        </authorList>
    </citation>
    <scope>NUCLEOTIDE SEQUENCE [LARGE SCALE GENOMIC DNA]</scope>
    <source>
        <strain evidence="3 4">DXL2</strain>
    </source>
</reference>
<organism evidence="3 4">
    <name type="scientific">Paenibacillus flagellatus</name>
    <dbReference type="NCBI Taxonomy" id="2211139"/>
    <lineage>
        <taxon>Bacteria</taxon>
        <taxon>Bacillati</taxon>
        <taxon>Bacillota</taxon>
        <taxon>Bacilli</taxon>
        <taxon>Bacillales</taxon>
        <taxon>Paenibacillaceae</taxon>
        <taxon>Paenibacillus</taxon>
    </lineage>
</organism>